<name>A0A1B9J3C8_9TREE</name>
<feature type="compositionally biased region" description="Basic and acidic residues" evidence="1">
    <location>
        <begin position="37"/>
        <end position="57"/>
    </location>
</feature>
<accession>A0A1B9J3C8</accession>
<protein>
    <submittedName>
        <fullName evidence="2">Uncharacterized protein</fullName>
    </submittedName>
</protein>
<evidence type="ECO:0000313" key="3">
    <source>
        <dbReference type="Proteomes" id="UP000092583"/>
    </source>
</evidence>
<feature type="compositionally biased region" description="Polar residues" evidence="1">
    <location>
        <begin position="100"/>
        <end position="109"/>
    </location>
</feature>
<reference evidence="3" key="2">
    <citation type="submission" date="2013-12" db="EMBL/GenBank/DDBJ databases">
        <title>Evolution of pathogenesis and genome organization in the Tremellales.</title>
        <authorList>
            <person name="Cuomo C."/>
            <person name="Litvintseva A."/>
            <person name="Heitman J."/>
            <person name="Chen Y."/>
            <person name="Sun S."/>
            <person name="Springer D."/>
            <person name="Dromer F."/>
            <person name="Young S."/>
            <person name="Zeng Q."/>
            <person name="Chapman S."/>
            <person name="Gujja S."/>
            <person name="Saif S."/>
            <person name="Birren B."/>
        </authorList>
    </citation>
    <scope>NUCLEOTIDE SEQUENCE [LARGE SCALE GENOMIC DNA]</scope>
    <source>
        <strain evidence="3">CBS 10435</strain>
    </source>
</reference>
<organism evidence="2 3">
    <name type="scientific">Kwoniella mangroviensis CBS 10435</name>
    <dbReference type="NCBI Taxonomy" id="1331196"/>
    <lineage>
        <taxon>Eukaryota</taxon>
        <taxon>Fungi</taxon>
        <taxon>Dikarya</taxon>
        <taxon>Basidiomycota</taxon>
        <taxon>Agaricomycotina</taxon>
        <taxon>Tremellomycetes</taxon>
        <taxon>Tremellales</taxon>
        <taxon>Cryptococcaceae</taxon>
        <taxon>Kwoniella</taxon>
    </lineage>
</organism>
<sequence>MVERSTRPSDSFPTTKRSSKPSIWEDDPCKRRAKNLAKKESIFHGDRHLESKTREMLNKSGWGSKFSYSDRIRTTAGSGPSRGSRTTSTSSSKKSHKSTGNARDTSSYGLGSDEEPRLPMHGRIGTFSDLMTPRHLERRRFSDGQIGIMSWIASSGHKSSRMRRHL</sequence>
<gene>
    <name evidence="2" type="ORF">L486_01961</name>
</gene>
<evidence type="ECO:0000313" key="2">
    <source>
        <dbReference type="EMBL" id="OCF62293.1"/>
    </source>
</evidence>
<dbReference type="EMBL" id="KI669459">
    <property type="protein sequence ID" value="OCF62293.1"/>
    <property type="molecule type" value="Genomic_DNA"/>
</dbReference>
<proteinExistence type="predicted"/>
<feature type="region of interest" description="Disordered" evidence="1">
    <location>
        <begin position="1"/>
        <end position="126"/>
    </location>
</feature>
<dbReference type="Proteomes" id="UP000092583">
    <property type="component" value="Unassembled WGS sequence"/>
</dbReference>
<evidence type="ECO:0000256" key="1">
    <source>
        <dbReference type="SAM" id="MobiDB-lite"/>
    </source>
</evidence>
<dbReference type="AlphaFoldDB" id="A0A1B9J3C8"/>
<reference evidence="2 3" key="1">
    <citation type="submission" date="2013-07" db="EMBL/GenBank/DDBJ databases">
        <title>The Genome Sequence of Kwoniella mangroviensis CBS10435.</title>
        <authorList>
            <consortium name="The Broad Institute Genome Sequencing Platform"/>
            <person name="Cuomo C."/>
            <person name="Litvintseva A."/>
            <person name="Chen Y."/>
            <person name="Heitman J."/>
            <person name="Sun S."/>
            <person name="Springer D."/>
            <person name="Dromer F."/>
            <person name="Young S.K."/>
            <person name="Zeng Q."/>
            <person name="Gargeya S."/>
            <person name="Fitzgerald M."/>
            <person name="Abouelleil A."/>
            <person name="Alvarado L."/>
            <person name="Berlin A.M."/>
            <person name="Chapman S.B."/>
            <person name="Dewar J."/>
            <person name="Goldberg J."/>
            <person name="Griggs A."/>
            <person name="Gujja S."/>
            <person name="Hansen M."/>
            <person name="Howarth C."/>
            <person name="Imamovic A."/>
            <person name="Larimer J."/>
            <person name="McCowan C."/>
            <person name="Murphy C."/>
            <person name="Pearson M."/>
            <person name="Priest M."/>
            <person name="Roberts A."/>
            <person name="Saif S."/>
            <person name="Shea T."/>
            <person name="Sykes S."/>
            <person name="Wortman J."/>
            <person name="Nusbaum C."/>
            <person name="Birren B."/>
        </authorList>
    </citation>
    <scope>NUCLEOTIDE SEQUENCE [LARGE SCALE GENOMIC DNA]</scope>
    <source>
        <strain evidence="2 3">CBS 10435</strain>
    </source>
</reference>
<feature type="compositionally biased region" description="Low complexity" evidence="1">
    <location>
        <begin position="74"/>
        <end position="92"/>
    </location>
</feature>
<keyword evidence="3" id="KW-1185">Reference proteome</keyword>